<sequence>MMAIGGRRRAVPKERRAPAWQRVGGRWRMTAIVREGGGAAGPAKCARDAWACARGCRRSMIKDDARRREARPCALCAVRSARSATACERGCLVCRPLMAVRRRGRAIESADSEDCTVAAVAALATVCPLRCQGQLVRPASNPGPPQPTPATEGNDGLPTRLTPSPPDASAHRDADYAYPSASDAGHTRPRTLSLLRTPGGRG</sequence>
<gene>
    <name evidence="2" type="ORF">CALCODRAFT_263067</name>
</gene>
<feature type="region of interest" description="Disordered" evidence="1">
    <location>
        <begin position="137"/>
        <end position="202"/>
    </location>
</feature>
<evidence type="ECO:0000313" key="2">
    <source>
        <dbReference type="EMBL" id="KZT58040.1"/>
    </source>
</evidence>
<dbReference type="Proteomes" id="UP000076842">
    <property type="component" value="Unassembled WGS sequence"/>
</dbReference>
<evidence type="ECO:0000313" key="3">
    <source>
        <dbReference type="Proteomes" id="UP000076842"/>
    </source>
</evidence>
<name>A0A165GGG2_9BASI</name>
<organism evidence="2 3">
    <name type="scientific">Calocera cornea HHB12733</name>
    <dbReference type="NCBI Taxonomy" id="1353952"/>
    <lineage>
        <taxon>Eukaryota</taxon>
        <taxon>Fungi</taxon>
        <taxon>Dikarya</taxon>
        <taxon>Basidiomycota</taxon>
        <taxon>Agaricomycotina</taxon>
        <taxon>Dacrymycetes</taxon>
        <taxon>Dacrymycetales</taxon>
        <taxon>Dacrymycetaceae</taxon>
        <taxon>Calocera</taxon>
    </lineage>
</organism>
<dbReference type="AlphaFoldDB" id="A0A165GGG2"/>
<accession>A0A165GGG2</accession>
<protein>
    <submittedName>
        <fullName evidence="2">Uncharacterized protein</fullName>
    </submittedName>
</protein>
<dbReference type="EMBL" id="KV423956">
    <property type="protein sequence ID" value="KZT58040.1"/>
    <property type="molecule type" value="Genomic_DNA"/>
</dbReference>
<proteinExistence type="predicted"/>
<evidence type="ECO:0000256" key="1">
    <source>
        <dbReference type="SAM" id="MobiDB-lite"/>
    </source>
</evidence>
<dbReference type="InParanoid" id="A0A165GGG2"/>
<keyword evidence="3" id="KW-1185">Reference proteome</keyword>
<reference evidence="2 3" key="1">
    <citation type="journal article" date="2016" name="Mol. Biol. Evol.">
        <title>Comparative Genomics of Early-Diverging Mushroom-Forming Fungi Provides Insights into the Origins of Lignocellulose Decay Capabilities.</title>
        <authorList>
            <person name="Nagy L.G."/>
            <person name="Riley R."/>
            <person name="Tritt A."/>
            <person name="Adam C."/>
            <person name="Daum C."/>
            <person name="Floudas D."/>
            <person name="Sun H."/>
            <person name="Yadav J.S."/>
            <person name="Pangilinan J."/>
            <person name="Larsson K.H."/>
            <person name="Matsuura K."/>
            <person name="Barry K."/>
            <person name="Labutti K."/>
            <person name="Kuo R."/>
            <person name="Ohm R.A."/>
            <person name="Bhattacharya S.S."/>
            <person name="Shirouzu T."/>
            <person name="Yoshinaga Y."/>
            <person name="Martin F.M."/>
            <person name="Grigoriev I.V."/>
            <person name="Hibbett D.S."/>
        </authorList>
    </citation>
    <scope>NUCLEOTIDE SEQUENCE [LARGE SCALE GENOMIC DNA]</scope>
    <source>
        <strain evidence="2 3">HHB12733</strain>
    </source>
</reference>